<proteinExistence type="predicted"/>
<dbReference type="EMBL" id="GL379894">
    <property type="protein sequence ID" value="EGT32177.1"/>
    <property type="molecule type" value="Genomic_DNA"/>
</dbReference>
<dbReference type="PANTHER" id="PTHR21503:SF50">
    <property type="entry name" value="F-BOX DOMAIN-CONTAINING PROTEIN"/>
    <property type="match status" value="1"/>
</dbReference>
<dbReference type="PANTHER" id="PTHR21503">
    <property type="entry name" value="F-BOX-CONTAINING HYPOTHETICAL PROTEIN C.ELEGANS"/>
    <property type="match status" value="1"/>
</dbReference>
<sequence>MIELSILQNQLFDIKMFPVLNMPDTALQVLMAMYTFQEKINLSLACAQAKRVLRYITLSNAVMILKVAIKFDQINHYVEIDAFDERKKYVARWIFYKRATDFTTEHIIGDTFVEIDLAYSYPGAGRPPLTNIQTFHVLRSAAAFIDHVQDIYQKLIVDISFDSLSSLDLEQMPLIHRWITRARKIKFQECTIPDHEMLHLQELFQSHHNLIVKYSQFRFSNNFAVHSIKLRSFDRMEDFVSKNFHLFQCQVLDFQGDFSEKEVLKIIRCWKSGRNPLLKKIKIDFFGELDKVFSPLRAKAWSEPGPRMFKLGDFELDCADGRDVRGPQKSIGTLKYTEQYDNPALLFVVWN</sequence>
<keyword evidence="2" id="KW-1185">Reference proteome</keyword>
<organism evidence="2">
    <name type="scientific">Caenorhabditis brenneri</name>
    <name type="common">Nematode worm</name>
    <dbReference type="NCBI Taxonomy" id="135651"/>
    <lineage>
        <taxon>Eukaryota</taxon>
        <taxon>Metazoa</taxon>
        <taxon>Ecdysozoa</taxon>
        <taxon>Nematoda</taxon>
        <taxon>Chromadorea</taxon>
        <taxon>Rhabditida</taxon>
        <taxon>Rhabditina</taxon>
        <taxon>Rhabditomorpha</taxon>
        <taxon>Rhabditoidea</taxon>
        <taxon>Rhabditidae</taxon>
        <taxon>Peloderinae</taxon>
        <taxon>Caenorhabditis</taxon>
    </lineage>
</organism>
<evidence type="ECO:0000313" key="2">
    <source>
        <dbReference type="Proteomes" id="UP000008068"/>
    </source>
</evidence>
<dbReference type="AlphaFoldDB" id="G0NJ80"/>
<dbReference type="InParanoid" id="G0NJ80"/>
<evidence type="ECO:0000313" key="1">
    <source>
        <dbReference type="EMBL" id="EGT32177.1"/>
    </source>
</evidence>
<name>G0NJ80_CAEBE</name>
<reference evidence="2" key="1">
    <citation type="submission" date="2011-07" db="EMBL/GenBank/DDBJ databases">
        <authorList>
            <consortium name="Caenorhabditis brenneri Sequencing and Analysis Consortium"/>
            <person name="Wilson R.K."/>
        </authorList>
    </citation>
    <scope>NUCLEOTIDE SEQUENCE [LARGE SCALE GENOMIC DNA]</scope>
    <source>
        <strain evidence="2">PB2801</strain>
    </source>
</reference>
<protein>
    <recommendedName>
        <fullName evidence="3">F-box domain-containing protein</fullName>
    </recommendedName>
</protein>
<dbReference type="HOGENOM" id="CLU_814388_0_0_1"/>
<dbReference type="Proteomes" id="UP000008068">
    <property type="component" value="Unassembled WGS sequence"/>
</dbReference>
<gene>
    <name evidence="1" type="ORF">CAEBREN_06082</name>
</gene>
<accession>G0NJ80</accession>
<evidence type="ECO:0008006" key="3">
    <source>
        <dbReference type="Google" id="ProtNLM"/>
    </source>
</evidence>